<name>A0A0T5PBE9_9RHOB</name>
<sequence length="196" mass="21514">MTQTELTLPSTESDRGLAHRALDIIQSAFEQDPPVRWLYPDDAEYGRHFPAFAAALGAPAFTECTLRLNEAAAALWVQPGSEPDETALCEVIERSLPPHRQGDAFAVIEEMGAHHPDEPHWYLPVIGTCPDRQGQGHGAALLRHVLEICDRTGVPAYLEATTTRNRALYARHGFDATAEIRVAGCPPLTAMVRSPR</sequence>
<dbReference type="EMBL" id="LAXI01000003">
    <property type="protein sequence ID" value="KRS18617.1"/>
    <property type="molecule type" value="Genomic_DNA"/>
</dbReference>
<dbReference type="PANTHER" id="PTHR42791:SF1">
    <property type="entry name" value="N-ACETYLTRANSFERASE DOMAIN-CONTAINING PROTEIN"/>
    <property type="match status" value="1"/>
</dbReference>
<dbReference type="Pfam" id="PF00583">
    <property type="entry name" value="Acetyltransf_1"/>
    <property type="match status" value="1"/>
</dbReference>
<proteinExistence type="predicted"/>
<dbReference type="SUPFAM" id="SSF55729">
    <property type="entry name" value="Acyl-CoA N-acyltransferases (Nat)"/>
    <property type="match status" value="1"/>
</dbReference>
<keyword evidence="4" id="KW-1185">Reference proteome</keyword>
<evidence type="ECO:0000313" key="3">
    <source>
        <dbReference type="EMBL" id="QEW25644.1"/>
    </source>
</evidence>
<evidence type="ECO:0000313" key="4">
    <source>
        <dbReference type="Proteomes" id="UP000051401"/>
    </source>
</evidence>
<dbReference type="GO" id="GO:0016747">
    <property type="term" value="F:acyltransferase activity, transferring groups other than amino-acyl groups"/>
    <property type="evidence" value="ECO:0007669"/>
    <property type="project" value="InterPro"/>
</dbReference>
<evidence type="ECO:0000259" key="1">
    <source>
        <dbReference type="PROSITE" id="PS51186"/>
    </source>
</evidence>
<dbReference type="RefSeq" id="WP_057814871.1">
    <property type="nucleotide sequence ID" value="NZ_CP031598.1"/>
</dbReference>
<dbReference type="PATRIC" id="fig|540747.5.peg.3867"/>
<accession>A0A0T5PBE9</accession>
<dbReference type="PROSITE" id="PS51186">
    <property type="entry name" value="GNAT"/>
    <property type="match status" value="1"/>
</dbReference>
<dbReference type="CDD" id="cd04301">
    <property type="entry name" value="NAT_SF"/>
    <property type="match status" value="1"/>
</dbReference>
<dbReference type="InterPro" id="IPR052523">
    <property type="entry name" value="Trichothecene_AcTrans"/>
</dbReference>
<dbReference type="InterPro" id="IPR016181">
    <property type="entry name" value="Acyl_CoA_acyltransferase"/>
</dbReference>
<organism evidence="2 4">
    <name type="scientific">Roseovarius indicus</name>
    <dbReference type="NCBI Taxonomy" id="540747"/>
    <lineage>
        <taxon>Bacteria</taxon>
        <taxon>Pseudomonadati</taxon>
        <taxon>Pseudomonadota</taxon>
        <taxon>Alphaproteobacteria</taxon>
        <taxon>Rhodobacterales</taxon>
        <taxon>Roseobacteraceae</taxon>
        <taxon>Roseovarius</taxon>
    </lineage>
</organism>
<keyword evidence="3" id="KW-0808">Transferase</keyword>
<reference evidence="3 5" key="2">
    <citation type="submission" date="2018-08" db="EMBL/GenBank/DDBJ databases">
        <title>Genetic Globetrotter - A new plasmid hitch-hiking vast phylogenetic and geographic distances.</title>
        <authorList>
            <person name="Vollmers J."/>
            <person name="Petersen J."/>
        </authorList>
    </citation>
    <scope>NUCLEOTIDE SEQUENCE [LARGE SCALE GENOMIC DNA]</scope>
    <source>
        <strain evidence="3 5">DSM 26383</strain>
    </source>
</reference>
<reference evidence="2 4" key="1">
    <citation type="submission" date="2015-04" db="EMBL/GenBank/DDBJ databases">
        <title>The draft genome sequence of Roseovarius indicus B108T.</title>
        <authorList>
            <person name="Li G."/>
            <person name="Lai Q."/>
            <person name="Shao Z."/>
            <person name="Yan P."/>
        </authorList>
    </citation>
    <scope>NUCLEOTIDE SEQUENCE [LARGE SCALE GENOMIC DNA]</scope>
    <source>
        <strain evidence="2 4">B108</strain>
    </source>
</reference>
<dbReference type="PANTHER" id="PTHR42791">
    <property type="entry name" value="GNAT FAMILY ACETYLTRANSFERASE"/>
    <property type="match status" value="1"/>
</dbReference>
<feature type="domain" description="N-acetyltransferase" evidence="1">
    <location>
        <begin position="59"/>
        <end position="196"/>
    </location>
</feature>
<evidence type="ECO:0000313" key="5">
    <source>
        <dbReference type="Proteomes" id="UP000325785"/>
    </source>
</evidence>
<dbReference type="EMBL" id="CP031598">
    <property type="protein sequence ID" value="QEW25644.1"/>
    <property type="molecule type" value="Genomic_DNA"/>
</dbReference>
<protein>
    <submittedName>
        <fullName evidence="3">Acetyltransferase (GNAT) family protein</fullName>
    </submittedName>
</protein>
<dbReference type="KEGG" id="rid:RIdsm_01431"/>
<dbReference type="AlphaFoldDB" id="A0A0T5PBE9"/>
<dbReference type="Proteomes" id="UP000325785">
    <property type="component" value="Chromosome"/>
</dbReference>
<dbReference type="Gene3D" id="3.40.630.30">
    <property type="match status" value="1"/>
</dbReference>
<gene>
    <name evidence="3" type="ORF">RIdsm_01431</name>
    <name evidence="2" type="ORF">XM52_07500</name>
</gene>
<dbReference type="InterPro" id="IPR000182">
    <property type="entry name" value="GNAT_dom"/>
</dbReference>
<dbReference type="STRING" id="540747.SAMN04488031_104115"/>
<dbReference type="Proteomes" id="UP000051401">
    <property type="component" value="Unassembled WGS sequence"/>
</dbReference>
<evidence type="ECO:0000313" key="2">
    <source>
        <dbReference type="EMBL" id="KRS18617.1"/>
    </source>
</evidence>